<evidence type="ECO:0000256" key="1">
    <source>
        <dbReference type="ARBA" id="ARBA00001947"/>
    </source>
</evidence>
<dbReference type="SUPFAM" id="SSF53187">
    <property type="entry name" value="Zn-dependent exopeptidases"/>
    <property type="match status" value="1"/>
</dbReference>
<dbReference type="SMART" id="SM00631">
    <property type="entry name" value="Zn_pept"/>
    <property type="match status" value="1"/>
</dbReference>
<dbReference type="InterPro" id="IPR033810">
    <property type="entry name" value="Carboxypeptidase_T"/>
</dbReference>
<keyword evidence="5" id="KW-0378">Hydrolase</keyword>
<evidence type="ECO:0000313" key="11">
    <source>
        <dbReference type="Proteomes" id="UP000885826"/>
    </source>
</evidence>
<evidence type="ECO:0000256" key="4">
    <source>
        <dbReference type="ARBA" id="ARBA00022723"/>
    </source>
</evidence>
<dbReference type="Proteomes" id="UP000885826">
    <property type="component" value="Unassembled WGS sequence"/>
</dbReference>
<keyword evidence="7" id="KW-0482">Metalloprotease</keyword>
<keyword evidence="4" id="KW-0479">Metal-binding</keyword>
<proteinExistence type="inferred from homology"/>
<evidence type="ECO:0000256" key="5">
    <source>
        <dbReference type="ARBA" id="ARBA00022801"/>
    </source>
</evidence>
<dbReference type="PROSITE" id="PS52035">
    <property type="entry name" value="PEPTIDASE_M14"/>
    <property type="match status" value="1"/>
</dbReference>
<evidence type="ECO:0000256" key="2">
    <source>
        <dbReference type="ARBA" id="ARBA00005988"/>
    </source>
</evidence>
<comment type="cofactor">
    <cofactor evidence="1">
        <name>Zn(2+)</name>
        <dbReference type="ChEBI" id="CHEBI:29105"/>
    </cofactor>
</comment>
<dbReference type="InterPro" id="IPR013229">
    <property type="entry name" value="PEGA"/>
</dbReference>
<dbReference type="PANTHER" id="PTHR11705">
    <property type="entry name" value="PROTEASE FAMILY M14 CARBOXYPEPTIDASE A,B"/>
    <property type="match status" value="1"/>
</dbReference>
<keyword evidence="3" id="KW-0645">Protease</keyword>
<protein>
    <submittedName>
        <fullName evidence="10">PEGA domain-containing protein</fullName>
    </submittedName>
</protein>
<gene>
    <name evidence="10" type="ORF">ENI34_03615</name>
</gene>
<organism evidence="10 11">
    <name type="scientific">candidate division WOR-3 bacterium</name>
    <dbReference type="NCBI Taxonomy" id="2052148"/>
    <lineage>
        <taxon>Bacteria</taxon>
        <taxon>Bacteria division WOR-3</taxon>
    </lineage>
</organism>
<dbReference type="GO" id="GO:0008270">
    <property type="term" value="F:zinc ion binding"/>
    <property type="evidence" value="ECO:0007669"/>
    <property type="project" value="InterPro"/>
</dbReference>
<evidence type="ECO:0000259" key="9">
    <source>
        <dbReference type="PROSITE" id="PS52035"/>
    </source>
</evidence>
<dbReference type="GO" id="GO:0005615">
    <property type="term" value="C:extracellular space"/>
    <property type="evidence" value="ECO:0007669"/>
    <property type="project" value="TreeGrafter"/>
</dbReference>
<dbReference type="CDD" id="cd03859">
    <property type="entry name" value="M14_CPT"/>
    <property type="match status" value="1"/>
</dbReference>
<dbReference type="Pfam" id="PF00246">
    <property type="entry name" value="Peptidase_M14"/>
    <property type="match status" value="1"/>
</dbReference>
<evidence type="ECO:0000256" key="3">
    <source>
        <dbReference type="ARBA" id="ARBA00022670"/>
    </source>
</evidence>
<feature type="active site" description="Proton donor/acceptor" evidence="8">
    <location>
        <position position="282"/>
    </location>
</feature>
<evidence type="ECO:0000256" key="7">
    <source>
        <dbReference type="ARBA" id="ARBA00023049"/>
    </source>
</evidence>
<dbReference type="InterPro" id="IPR008969">
    <property type="entry name" value="CarboxyPept-like_regulatory"/>
</dbReference>
<dbReference type="SUPFAM" id="SSF49464">
    <property type="entry name" value="Carboxypeptidase regulatory domain-like"/>
    <property type="match status" value="1"/>
</dbReference>
<evidence type="ECO:0000256" key="8">
    <source>
        <dbReference type="PROSITE-ProRule" id="PRU01379"/>
    </source>
</evidence>
<comment type="caution">
    <text evidence="10">The sequence shown here is derived from an EMBL/GenBank/DDBJ whole genome shotgun (WGS) entry which is preliminary data.</text>
</comment>
<reference evidence="10" key="1">
    <citation type="journal article" date="2020" name="mSystems">
        <title>Genome- and Community-Level Interaction Insights into Carbon Utilization and Element Cycling Functions of Hydrothermarchaeota in Hydrothermal Sediment.</title>
        <authorList>
            <person name="Zhou Z."/>
            <person name="Liu Y."/>
            <person name="Xu W."/>
            <person name="Pan J."/>
            <person name="Luo Z.H."/>
            <person name="Li M."/>
        </authorList>
    </citation>
    <scope>NUCLEOTIDE SEQUENCE</scope>
    <source>
        <strain evidence="10">HyVt-388</strain>
    </source>
</reference>
<dbReference type="Gene3D" id="3.40.630.10">
    <property type="entry name" value="Zn peptidases"/>
    <property type="match status" value="1"/>
</dbReference>
<accession>A0A9C9ELR5</accession>
<dbReference type="PANTHER" id="PTHR11705:SF143">
    <property type="entry name" value="SLL0236 PROTEIN"/>
    <property type="match status" value="1"/>
</dbReference>
<sequence>MFILLVFLLAIDPRYHTAAEVAAELDSIAQHHPDITLLDTIGYSTQDSLLILAMKISDNAGEDEDEPEVLYVACHHAEELLGVEICMYMINDLIENYNIDSLHTYWVNNREIWIVPLLNPEGHTVVMRGIDTTWRKNKHDNNHNGIFDLDYDGVDPNRNYDFHWAEGGNNNPASEYYRGEKPFSEKENQALKALCEAHSFVFCNTYHSARTGLGEVVYFPWVWSGGYSPDFPVIRSVADSMSKLIINDAGNGHYTALPGEGLDGKARNWLYAVCGTFTFCVEVSTTTIQPGWMVDDICQRNLVGAYYLLERMNYAAVTGITYDAETGEPLSAEVIIDGYYDPDLPPRRSDSCHGRFLRILSPGSYNITIKKPGYEPEYLQGVEVTSDKTTELDIPLKKIENSFHLNNDNDTIIIYPNPTRNRPLTIRIKDPVLFQSLRIYDVCGRVLKNFNQPINTSLCWTGDDDLNRQAGSGIYYIVGEYSDTEESSVRRAVGKIILLD</sequence>
<dbReference type="EMBL" id="DRIG01000038">
    <property type="protein sequence ID" value="HEC78214.1"/>
    <property type="molecule type" value="Genomic_DNA"/>
</dbReference>
<evidence type="ECO:0000313" key="10">
    <source>
        <dbReference type="EMBL" id="HEC78214.1"/>
    </source>
</evidence>
<dbReference type="AlphaFoldDB" id="A0A9C9ELR5"/>
<feature type="domain" description="Peptidase M14" evidence="9">
    <location>
        <begin position="14"/>
        <end position="312"/>
    </location>
</feature>
<keyword evidence="6" id="KW-0862">Zinc</keyword>
<dbReference type="InterPro" id="IPR000834">
    <property type="entry name" value="Peptidase_M14"/>
</dbReference>
<dbReference type="Gene3D" id="2.60.40.1120">
    <property type="entry name" value="Carboxypeptidase-like, regulatory domain"/>
    <property type="match status" value="1"/>
</dbReference>
<dbReference type="InterPro" id="IPR057246">
    <property type="entry name" value="CARBOXYPEPT_ZN_1"/>
</dbReference>
<evidence type="ECO:0000256" key="6">
    <source>
        <dbReference type="ARBA" id="ARBA00022833"/>
    </source>
</evidence>
<dbReference type="GO" id="GO:0006508">
    <property type="term" value="P:proteolysis"/>
    <property type="evidence" value="ECO:0007669"/>
    <property type="project" value="UniProtKB-KW"/>
</dbReference>
<comment type="similarity">
    <text evidence="2 8">Belongs to the peptidase M14 family.</text>
</comment>
<dbReference type="PROSITE" id="PS00132">
    <property type="entry name" value="CARBOXYPEPT_ZN_1"/>
    <property type="match status" value="1"/>
</dbReference>
<dbReference type="Pfam" id="PF08308">
    <property type="entry name" value="PEGA"/>
    <property type="match status" value="1"/>
</dbReference>
<dbReference type="GO" id="GO:0004181">
    <property type="term" value="F:metallocarboxypeptidase activity"/>
    <property type="evidence" value="ECO:0007669"/>
    <property type="project" value="InterPro"/>
</dbReference>
<name>A0A9C9ELR5_UNCW3</name>